<protein>
    <submittedName>
        <fullName evidence="1">Uncharacterized protein</fullName>
    </submittedName>
</protein>
<reference evidence="2" key="1">
    <citation type="journal article" date="2019" name="Int. J. Syst. Evol. Microbiol.">
        <title>The Global Catalogue of Microorganisms (GCM) 10K type strain sequencing project: providing services to taxonomists for standard genome sequencing and annotation.</title>
        <authorList>
            <consortium name="The Broad Institute Genomics Platform"/>
            <consortium name="The Broad Institute Genome Sequencing Center for Infectious Disease"/>
            <person name="Wu L."/>
            <person name="Ma J."/>
        </authorList>
    </citation>
    <scope>NUCLEOTIDE SEQUENCE [LARGE SCALE GENOMIC DNA]</scope>
    <source>
        <strain evidence="2">JCM 15608</strain>
    </source>
</reference>
<keyword evidence="2" id="KW-1185">Reference proteome</keyword>
<organism evidence="1 2">
    <name type="scientific">Colwellia asteriadis</name>
    <dbReference type="NCBI Taxonomy" id="517723"/>
    <lineage>
        <taxon>Bacteria</taxon>
        <taxon>Pseudomonadati</taxon>
        <taxon>Pseudomonadota</taxon>
        <taxon>Gammaproteobacteria</taxon>
        <taxon>Alteromonadales</taxon>
        <taxon>Colwelliaceae</taxon>
        <taxon>Colwellia</taxon>
    </lineage>
</organism>
<sequence length="146" mass="16393">MNKHTKLAFMVAPFLAIFGFIGADFYEEAKANDEKIVQLSPEGHCDVINQSCILSSGEFQVSFADKDGVIEVNSTFPLDTATLFLVDKSDKMTPYPLGMKKSPYYWYSSTPLGELISNRGESYKLRFIANIKGGQYISEFYTQTVQ</sequence>
<dbReference type="EMBL" id="BAAAFA010000001">
    <property type="protein sequence ID" value="GAA0812097.1"/>
    <property type="molecule type" value="Genomic_DNA"/>
</dbReference>
<dbReference type="RefSeq" id="WP_343814723.1">
    <property type="nucleotide sequence ID" value="NZ_BAAAFA010000001.1"/>
</dbReference>
<accession>A0ABP3WE76</accession>
<evidence type="ECO:0000313" key="2">
    <source>
        <dbReference type="Proteomes" id="UP001500021"/>
    </source>
</evidence>
<gene>
    <name evidence="1" type="ORF">GCM10009111_05590</name>
</gene>
<comment type="caution">
    <text evidence="1">The sequence shown here is derived from an EMBL/GenBank/DDBJ whole genome shotgun (WGS) entry which is preliminary data.</text>
</comment>
<dbReference type="Proteomes" id="UP001500021">
    <property type="component" value="Unassembled WGS sequence"/>
</dbReference>
<name>A0ABP3WE76_9GAMM</name>
<evidence type="ECO:0000313" key="1">
    <source>
        <dbReference type="EMBL" id="GAA0812097.1"/>
    </source>
</evidence>
<proteinExistence type="predicted"/>